<dbReference type="Proteomes" id="UP001589753">
    <property type="component" value="Unassembled WGS sequence"/>
</dbReference>
<keyword evidence="2" id="KW-0489">Methyltransferase</keyword>
<proteinExistence type="predicted"/>
<dbReference type="InterPro" id="IPR029063">
    <property type="entry name" value="SAM-dependent_MTases_sf"/>
</dbReference>
<feature type="region of interest" description="Disordered" evidence="1">
    <location>
        <begin position="263"/>
        <end position="298"/>
    </location>
</feature>
<comment type="caution">
    <text evidence="2">The sequence shown here is derived from an EMBL/GenBank/DDBJ whole genome shotgun (WGS) entry which is preliminary data.</text>
</comment>
<keyword evidence="3" id="KW-1185">Reference proteome</keyword>
<dbReference type="Gene3D" id="3.40.50.150">
    <property type="entry name" value="Vaccinia Virus protein VP39"/>
    <property type="match status" value="1"/>
</dbReference>
<gene>
    <name evidence="2" type="ORF">ACFFUA_05015</name>
</gene>
<dbReference type="GO" id="GO:0032259">
    <property type="term" value="P:methylation"/>
    <property type="evidence" value="ECO:0007669"/>
    <property type="project" value="UniProtKB-KW"/>
</dbReference>
<dbReference type="GO" id="GO:0008168">
    <property type="term" value="F:methyltransferase activity"/>
    <property type="evidence" value="ECO:0007669"/>
    <property type="project" value="UniProtKB-KW"/>
</dbReference>
<sequence length="298" mass="32667">MHASEEPAHADYLALRNRLLGPLRDRFLTTDQLCEAGRIMCGRPESLSLYGIPAPEMDARGIRILGRTAVECTKDPHPVAVAGVITDIEATAPAADGEAMVVDLFCGSGNIGHHLGRCLDRPVYASELDPVVHEAGRRNLDRVGSTVRLRHADYRDLLGALPARSERDIYIVEPSWGQAFTPEGLDLTRTSPPVPEIIGHIQRSRDHVPCLVVVETSDRVVRGSLDTWCGNAVHLRTLVPKPFPPHRTGSRFHLYRLGGSRSPAVRVREDNGPDARQPRAQAAEAGDGEHRQERLPLG</sequence>
<dbReference type="EMBL" id="JBHMDI010000007">
    <property type="protein sequence ID" value="MFB9346828.1"/>
    <property type="molecule type" value="Genomic_DNA"/>
</dbReference>
<reference evidence="2 3" key="1">
    <citation type="submission" date="2024-09" db="EMBL/GenBank/DDBJ databases">
        <authorList>
            <person name="Sun Q."/>
            <person name="Mori K."/>
        </authorList>
    </citation>
    <scope>NUCLEOTIDE SEQUENCE [LARGE SCALE GENOMIC DNA]</scope>
    <source>
        <strain evidence="2 3">JCM 9767</strain>
    </source>
</reference>
<evidence type="ECO:0000256" key="1">
    <source>
        <dbReference type="SAM" id="MobiDB-lite"/>
    </source>
</evidence>
<accession>A0ABV5L3S5</accession>
<feature type="compositionally biased region" description="Basic and acidic residues" evidence="1">
    <location>
        <begin position="287"/>
        <end position="298"/>
    </location>
</feature>
<evidence type="ECO:0000313" key="3">
    <source>
        <dbReference type="Proteomes" id="UP001589753"/>
    </source>
</evidence>
<keyword evidence="2" id="KW-0808">Transferase</keyword>
<dbReference type="SUPFAM" id="SSF53335">
    <property type="entry name" value="S-adenosyl-L-methionine-dependent methyltransferases"/>
    <property type="match status" value="1"/>
</dbReference>
<protein>
    <submittedName>
        <fullName evidence="2">Class I SAM-dependent methyltransferase</fullName>
        <ecNumber evidence="2">2.1.1.-</ecNumber>
    </submittedName>
</protein>
<organism evidence="2 3">
    <name type="scientific">Streptomyces heliomycini</name>
    <dbReference type="NCBI Taxonomy" id="284032"/>
    <lineage>
        <taxon>Bacteria</taxon>
        <taxon>Bacillati</taxon>
        <taxon>Actinomycetota</taxon>
        <taxon>Actinomycetes</taxon>
        <taxon>Kitasatosporales</taxon>
        <taxon>Streptomycetaceae</taxon>
        <taxon>Streptomyces</taxon>
    </lineage>
</organism>
<feature type="compositionally biased region" description="Basic and acidic residues" evidence="1">
    <location>
        <begin position="266"/>
        <end position="277"/>
    </location>
</feature>
<dbReference type="EC" id="2.1.1.-" evidence="2"/>
<evidence type="ECO:0000313" key="2">
    <source>
        <dbReference type="EMBL" id="MFB9346828.1"/>
    </source>
</evidence>
<dbReference type="CDD" id="cd02440">
    <property type="entry name" value="AdoMet_MTases"/>
    <property type="match status" value="1"/>
</dbReference>
<name>A0ABV5L3S5_9ACTN</name>
<dbReference type="RefSeq" id="WP_366482049.1">
    <property type="nucleotide sequence ID" value="NZ_JBHMDI010000007.1"/>
</dbReference>